<comment type="caution">
    <text evidence="1">The sequence shown here is derived from an EMBL/GenBank/DDBJ whole genome shotgun (WGS) entry which is preliminary data.</text>
</comment>
<reference evidence="1 2" key="1">
    <citation type="submission" date="2016-12" db="EMBL/GenBank/DDBJ databases">
        <title>The genomes of Aspergillus section Nigri reveals drivers in fungal speciation.</title>
        <authorList>
            <consortium name="DOE Joint Genome Institute"/>
            <person name="Vesth T.C."/>
            <person name="Nybo J."/>
            <person name="Theobald S."/>
            <person name="Brandl J."/>
            <person name="Frisvad J.C."/>
            <person name="Nielsen K.F."/>
            <person name="Lyhne E.K."/>
            <person name="Kogle M.E."/>
            <person name="Kuo A."/>
            <person name="Riley R."/>
            <person name="Clum A."/>
            <person name="Nolan M."/>
            <person name="Lipzen A."/>
            <person name="Salamov A."/>
            <person name="Henrissat B."/>
            <person name="Wiebenga A."/>
            <person name="De Vries R.P."/>
            <person name="Grigoriev I.V."/>
            <person name="Mortensen U.H."/>
            <person name="Andersen M.R."/>
            <person name="Baker S.E."/>
        </authorList>
    </citation>
    <scope>NUCLEOTIDE SEQUENCE [LARGE SCALE GENOMIC DNA]</scope>
    <source>
        <strain evidence="1 2">IBT 23096</strain>
    </source>
</reference>
<dbReference type="Proteomes" id="UP000234275">
    <property type="component" value="Unassembled WGS sequence"/>
</dbReference>
<evidence type="ECO:0000313" key="1">
    <source>
        <dbReference type="EMBL" id="PLB44810.1"/>
    </source>
</evidence>
<accession>A0A2I2FVZ5</accession>
<dbReference type="VEuPathDB" id="FungiDB:P170DRAFT_429550"/>
<dbReference type="GeneID" id="36555595"/>
<gene>
    <name evidence="1" type="ORF">P170DRAFT_429550</name>
</gene>
<protein>
    <submittedName>
        <fullName evidence="1">Uncharacterized protein</fullName>
    </submittedName>
</protein>
<name>A0A2I2FVZ5_9EURO</name>
<dbReference type="AlphaFoldDB" id="A0A2I2FVZ5"/>
<proteinExistence type="predicted"/>
<dbReference type="EMBL" id="MSFO01000008">
    <property type="protein sequence ID" value="PLB44810.1"/>
    <property type="molecule type" value="Genomic_DNA"/>
</dbReference>
<sequence>MGAHYIFLEAARHDREKEEFYLIPLIEGGVSLTITESHAVPCTSMLSRLCEMDRPARADNWDCAHEALALAYLVMNRAARKWGECGYGEGRLTCEIRWLHIIEFIDSLVARRRNEPPGMETQLRMRHRRFLGTLKEEYGIATDAIPPKRSKWLYWSPKSSRAVHEGWP</sequence>
<organism evidence="1 2">
    <name type="scientific">Aspergillus steynii IBT 23096</name>
    <dbReference type="NCBI Taxonomy" id="1392250"/>
    <lineage>
        <taxon>Eukaryota</taxon>
        <taxon>Fungi</taxon>
        <taxon>Dikarya</taxon>
        <taxon>Ascomycota</taxon>
        <taxon>Pezizomycotina</taxon>
        <taxon>Eurotiomycetes</taxon>
        <taxon>Eurotiomycetidae</taxon>
        <taxon>Eurotiales</taxon>
        <taxon>Aspergillaceae</taxon>
        <taxon>Aspergillus</taxon>
        <taxon>Aspergillus subgen. Circumdati</taxon>
    </lineage>
</organism>
<keyword evidence="2" id="KW-1185">Reference proteome</keyword>
<dbReference type="RefSeq" id="XP_024700112.1">
    <property type="nucleotide sequence ID" value="XM_024847896.1"/>
</dbReference>
<evidence type="ECO:0000313" key="2">
    <source>
        <dbReference type="Proteomes" id="UP000234275"/>
    </source>
</evidence>